<dbReference type="EMBL" id="JAZAVJ010000054">
    <property type="protein sequence ID" value="KAK7417730.1"/>
    <property type="molecule type" value="Genomic_DNA"/>
</dbReference>
<comment type="caution">
    <text evidence="2">The sequence shown here is derived from an EMBL/GenBank/DDBJ whole genome shotgun (WGS) entry which is preliminary data.</text>
</comment>
<reference evidence="2 3" key="1">
    <citation type="journal article" date="2025" name="Microbiol. Resour. Announc.">
        <title>Draft genome sequences for Neonectria magnoliae and Neonectria punicea, canker pathogens of Liriodendron tulipifera and Acer saccharum in West Virginia.</title>
        <authorList>
            <person name="Petronek H.M."/>
            <person name="Kasson M.T."/>
            <person name="Metheny A.M."/>
            <person name="Stauder C.M."/>
            <person name="Lovett B."/>
            <person name="Lynch S.C."/>
            <person name="Garnas J.R."/>
            <person name="Kasson L.R."/>
            <person name="Stajich J.E."/>
        </authorList>
    </citation>
    <scope>NUCLEOTIDE SEQUENCE [LARGE SCALE GENOMIC DNA]</scope>
    <source>
        <strain evidence="2 3">NRRL 64653</strain>
    </source>
</reference>
<feature type="region of interest" description="Disordered" evidence="1">
    <location>
        <begin position="336"/>
        <end position="357"/>
    </location>
</feature>
<evidence type="ECO:0000313" key="3">
    <source>
        <dbReference type="Proteomes" id="UP001498476"/>
    </source>
</evidence>
<evidence type="ECO:0000256" key="1">
    <source>
        <dbReference type="SAM" id="MobiDB-lite"/>
    </source>
</evidence>
<proteinExistence type="predicted"/>
<organism evidence="2 3">
    <name type="scientific">Neonectria punicea</name>
    <dbReference type="NCBI Taxonomy" id="979145"/>
    <lineage>
        <taxon>Eukaryota</taxon>
        <taxon>Fungi</taxon>
        <taxon>Dikarya</taxon>
        <taxon>Ascomycota</taxon>
        <taxon>Pezizomycotina</taxon>
        <taxon>Sordariomycetes</taxon>
        <taxon>Hypocreomycetidae</taxon>
        <taxon>Hypocreales</taxon>
        <taxon>Nectriaceae</taxon>
        <taxon>Neonectria</taxon>
    </lineage>
</organism>
<evidence type="ECO:0000313" key="2">
    <source>
        <dbReference type="EMBL" id="KAK7417730.1"/>
    </source>
</evidence>
<gene>
    <name evidence="2" type="ORF">QQX98_004386</name>
</gene>
<dbReference type="Proteomes" id="UP001498476">
    <property type="component" value="Unassembled WGS sequence"/>
</dbReference>
<keyword evidence="3" id="KW-1185">Reference proteome</keyword>
<name>A0ABR1H9B5_9HYPO</name>
<protein>
    <submittedName>
        <fullName evidence="2">Uncharacterized protein</fullName>
    </submittedName>
</protein>
<sequence length="357" mass="40578">MEVFELLEIMQEDFINWLGETKYMGFITEPVGLYATLQDLFKHTFFTKGQIPTSNFGEALKSRIGETGSRFSQRQWQSARQTAANGLDIHGMLDPNANRFFQKKSNLMLYRPADWNPDRIPDKDVAFGTFLFFSRLSQVKQVIDPVTKEPRLEDNILVREAKANGLDDKAILGIREQFMKTLGGDRDAASVSPSVLNSFTREGYTTASGESLPNPTGRKHDADGINLTGRGLLEAIKLDISNDICGTRPLSSLNYVWVTFDFLMLFMRIEERLKELKNPLYLTAYDCPGQKSRITLTDMALQLEDEECLRAMAEVFQNPRAGFMHHIYWEDLDDLSPKRPKQSKSSLDGVNDMCTVM</sequence>
<accession>A0ABR1H9B5</accession>